<dbReference type="InterPro" id="IPR036291">
    <property type="entry name" value="NAD(P)-bd_dom_sf"/>
</dbReference>
<dbReference type="GO" id="GO:0016491">
    <property type="term" value="F:oxidoreductase activity"/>
    <property type="evidence" value="ECO:0007669"/>
    <property type="project" value="UniProtKB-KW"/>
</dbReference>
<dbReference type="Gene3D" id="3.40.50.720">
    <property type="entry name" value="NAD(P)-binding Rossmann-like Domain"/>
    <property type="match status" value="1"/>
</dbReference>
<proteinExistence type="predicted"/>
<feature type="domain" description="NmrA-like" evidence="3">
    <location>
        <begin position="8"/>
        <end position="312"/>
    </location>
</feature>
<dbReference type="AlphaFoldDB" id="A0A199VJX0"/>
<sequence length="331" mass="37032">MEKISENKSKILVIGATGMIGRFLVSASIKAGHPTFMLVRTNTVATDHDKAKLVEDFKSRGVVVVTGDVHDHGSLVGAFKQVDVVISAVGHKFREQLADQIKIIRAIKEAGNVKRFLPSEFGSDVEHVELVEPAASVLHTKTELRQVIREEGIPHTFVCSNCFQGFFLPRFGQPEAEHPPTDKVIILGDGNPQAIFVNENDMGAYTIKAVDDPRTLNKTLFISPPANFYSLNQLVSLWEKKIGRTLEKIHVSEEDVLKKIQESSYPLSFQFAIAYSVFVKGELTNRAIDPSIAVEATELYPEIKYVKVEDYLDCIMFSLMSFCDFTKRKLR</sequence>
<dbReference type="CDD" id="cd05259">
    <property type="entry name" value="PCBER_SDR_a"/>
    <property type="match status" value="1"/>
</dbReference>
<dbReference type="InterPro" id="IPR050608">
    <property type="entry name" value="NmrA-type/Isoflavone_red_sf"/>
</dbReference>
<dbReference type="Pfam" id="PF05368">
    <property type="entry name" value="NmrA"/>
    <property type="match status" value="1"/>
</dbReference>
<accession>A0A199VJX0</accession>
<name>A0A199VJX0_ANACO</name>
<protein>
    <submittedName>
        <fullName evidence="4">Isoflavone reductase-like protein</fullName>
    </submittedName>
</protein>
<dbReference type="EMBL" id="LSRQ01001532">
    <property type="protein sequence ID" value="OAY77462.1"/>
    <property type="molecule type" value="Genomic_DNA"/>
</dbReference>
<evidence type="ECO:0000313" key="4">
    <source>
        <dbReference type="EMBL" id="OAY77462.1"/>
    </source>
</evidence>
<dbReference type="STRING" id="4615.A0A199VJX0"/>
<dbReference type="InterPro" id="IPR045312">
    <property type="entry name" value="PCBER-like"/>
</dbReference>
<evidence type="ECO:0000259" key="3">
    <source>
        <dbReference type="Pfam" id="PF05368"/>
    </source>
</evidence>
<dbReference type="PANTHER" id="PTHR43349">
    <property type="entry name" value="PINORESINOL REDUCTASE-RELATED"/>
    <property type="match status" value="1"/>
</dbReference>
<comment type="caution">
    <text evidence="4">The sequence shown here is derived from an EMBL/GenBank/DDBJ whole genome shotgun (WGS) entry which is preliminary data.</text>
</comment>
<evidence type="ECO:0000256" key="2">
    <source>
        <dbReference type="ARBA" id="ARBA00023002"/>
    </source>
</evidence>
<organism evidence="4 5">
    <name type="scientific">Ananas comosus</name>
    <name type="common">Pineapple</name>
    <name type="synonym">Ananas ananas</name>
    <dbReference type="NCBI Taxonomy" id="4615"/>
    <lineage>
        <taxon>Eukaryota</taxon>
        <taxon>Viridiplantae</taxon>
        <taxon>Streptophyta</taxon>
        <taxon>Embryophyta</taxon>
        <taxon>Tracheophyta</taxon>
        <taxon>Spermatophyta</taxon>
        <taxon>Magnoliopsida</taxon>
        <taxon>Liliopsida</taxon>
        <taxon>Poales</taxon>
        <taxon>Bromeliaceae</taxon>
        <taxon>Bromelioideae</taxon>
        <taxon>Ananas</taxon>
    </lineage>
</organism>
<dbReference type="InterPro" id="IPR008030">
    <property type="entry name" value="NmrA-like"/>
</dbReference>
<dbReference type="Gene3D" id="3.90.25.10">
    <property type="entry name" value="UDP-galactose 4-epimerase, domain 1"/>
    <property type="match status" value="1"/>
</dbReference>
<dbReference type="Proteomes" id="UP000092600">
    <property type="component" value="Unassembled WGS sequence"/>
</dbReference>
<evidence type="ECO:0000313" key="5">
    <source>
        <dbReference type="Proteomes" id="UP000092600"/>
    </source>
</evidence>
<keyword evidence="2" id="KW-0560">Oxidoreductase</keyword>
<keyword evidence="1" id="KW-0521">NADP</keyword>
<dbReference type="SUPFAM" id="SSF51735">
    <property type="entry name" value="NAD(P)-binding Rossmann-fold domains"/>
    <property type="match status" value="1"/>
</dbReference>
<gene>
    <name evidence="4" type="ORF">ACMD2_10303</name>
</gene>
<evidence type="ECO:0000256" key="1">
    <source>
        <dbReference type="ARBA" id="ARBA00022857"/>
    </source>
</evidence>
<reference evidence="4 5" key="1">
    <citation type="journal article" date="2016" name="DNA Res.">
        <title>The draft genome of MD-2 pineapple using hybrid error correction of long reads.</title>
        <authorList>
            <person name="Redwan R.M."/>
            <person name="Saidin A."/>
            <person name="Kumar S.V."/>
        </authorList>
    </citation>
    <scope>NUCLEOTIDE SEQUENCE [LARGE SCALE GENOMIC DNA]</scope>
    <source>
        <strain evidence="5">cv. MD2</strain>
        <tissue evidence="4">Leaf</tissue>
    </source>
</reference>
<dbReference type="PANTHER" id="PTHR43349:SF30">
    <property type="entry name" value="NMRA-LIKE DOMAIN-CONTAINING PROTEIN"/>
    <property type="match status" value="1"/>
</dbReference>